<evidence type="ECO:0000256" key="4">
    <source>
        <dbReference type="ARBA" id="ARBA00022989"/>
    </source>
</evidence>
<keyword evidence="3 6" id="KW-0812">Transmembrane</keyword>
<dbReference type="InterPro" id="IPR051449">
    <property type="entry name" value="ABC-2_transporter_component"/>
</dbReference>
<feature type="transmembrane region" description="Helical" evidence="6">
    <location>
        <begin position="364"/>
        <end position="389"/>
    </location>
</feature>
<evidence type="ECO:0000256" key="2">
    <source>
        <dbReference type="ARBA" id="ARBA00022475"/>
    </source>
</evidence>
<evidence type="ECO:0000313" key="10">
    <source>
        <dbReference type="Proteomes" id="UP000236488"/>
    </source>
</evidence>
<dbReference type="PANTHER" id="PTHR30294:SF29">
    <property type="entry name" value="MULTIDRUG ABC TRANSPORTER PERMEASE YBHS-RELATED"/>
    <property type="match status" value="1"/>
</dbReference>
<sequence length="410" mass="42312">MKVFKAAVAITLRHPLYLLVYAVVLSLLGVLMASSLSFGEGDDAPFAAYRAKFSVIDRDGSDLSRGLVDCLGEHGIEMPLDDAEIALQDAVAKGSVSYVLIVPEGFGQAVLDTARAGGDAPMLETVYSYSSLEGSLLDQKANEYVGLARAYAALVPDASLADVAAHAGDATGASAPVDTVQLGGGSGSAQRFVFYFSWGTYTLFASIVVCVGLLMGTLNRTDLRRRNLVSPLPTTGYNLQVAAAALAVTTGVWLWTVVLGFVAFGEAAAQISAAGLALMLALSFAFATVPLSAGYLLGQMGASETISNAVGNIAGMAVSFLGGVWVSFDAMDPAVQAIGRFSPAFWYTDALQKAAALEAPTPEALAPIFCDMGVLLLFALALFAVALVASRLRVQGADAGGNAAAAGVRR</sequence>
<feature type="transmembrane region" description="Helical" evidence="6">
    <location>
        <begin position="239"/>
        <end position="264"/>
    </location>
</feature>
<dbReference type="EMBL" id="DYZL01000201">
    <property type="protein sequence ID" value="HJH44081.1"/>
    <property type="molecule type" value="Genomic_DNA"/>
</dbReference>
<evidence type="ECO:0000256" key="3">
    <source>
        <dbReference type="ARBA" id="ARBA00022692"/>
    </source>
</evidence>
<protein>
    <submittedName>
        <fullName evidence="9">ABC transporter permease</fullName>
    </submittedName>
</protein>
<reference evidence="9 10" key="1">
    <citation type="journal article" date="2018" name="Int. J. Syst. Evol. Microbiol.">
        <title>Rubneribacter badeniensis gen. nov., sp. nov. and Enteroscipio rubneri gen. nov., sp. nov., new members of the Eggerthellaceae isolated from human faeces.</title>
        <authorList>
            <person name="Danylec N."/>
            <person name="Gobl A."/>
            <person name="Stoll D.A."/>
            <person name="Hetzer B."/>
            <person name="Kulling S.E."/>
            <person name="Huch M."/>
        </authorList>
    </citation>
    <scope>NUCLEOTIDE SEQUENCE [LARGE SCALE GENOMIC DNA]</scope>
    <source>
        <strain evidence="9 10">ResAG-85</strain>
    </source>
</reference>
<dbReference type="Pfam" id="PF12698">
    <property type="entry name" value="ABC2_membrane_3"/>
    <property type="match status" value="1"/>
</dbReference>
<organism evidence="9 10">
    <name type="scientific">Rubneribacter badeniensis</name>
    <dbReference type="NCBI Taxonomy" id="2070688"/>
    <lineage>
        <taxon>Bacteria</taxon>
        <taxon>Bacillati</taxon>
        <taxon>Actinomycetota</taxon>
        <taxon>Coriobacteriia</taxon>
        <taxon>Eggerthellales</taxon>
        <taxon>Eggerthellaceae</taxon>
        <taxon>Rubneribacter</taxon>
    </lineage>
</organism>
<feature type="domain" description="ABC-2 type transporter transmembrane" evidence="7">
    <location>
        <begin position="19"/>
        <end position="387"/>
    </location>
</feature>
<evidence type="ECO:0000313" key="8">
    <source>
        <dbReference type="EMBL" id="HJH44081.1"/>
    </source>
</evidence>
<gene>
    <name evidence="9" type="ORF">C2L80_06895</name>
    <name evidence="8" type="ORF">K8V16_09860</name>
</gene>
<keyword evidence="5 6" id="KW-0472">Membrane</keyword>
<evidence type="ECO:0000313" key="9">
    <source>
        <dbReference type="EMBL" id="PNV65387.1"/>
    </source>
</evidence>
<feature type="transmembrane region" description="Helical" evidence="6">
    <location>
        <begin position="276"/>
        <end position="297"/>
    </location>
</feature>
<evidence type="ECO:0000259" key="7">
    <source>
        <dbReference type="Pfam" id="PF12698"/>
    </source>
</evidence>
<name>A0A2K2U4Z0_9ACTN</name>
<reference evidence="8" key="3">
    <citation type="submission" date="2021-09" db="EMBL/GenBank/DDBJ databases">
        <authorList>
            <person name="Gilroy R."/>
        </authorList>
    </citation>
    <scope>NUCLEOTIDE SEQUENCE</scope>
    <source>
        <strain evidence="8">USAMLcec12-2067</strain>
    </source>
</reference>
<comment type="caution">
    <text evidence="9">The sequence shown here is derived from an EMBL/GenBank/DDBJ whole genome shotgun (WGS) entry which is preliminary data.</text>
</comment>
<dbReference type="InterPro" id="IPR013525">
    <property type="entry name" value="ABC2_TM"/>
</dbReference>
<dbReference type="GO" id="GO:0140359">
    <property type="term" value="F:ABC-type transporter activity"/>
    <property type="evidence" value="ECO:0007669"/>
    <property type="project" value="InterPro"/>
</dbReference>
<keyword evidence="2" id="KW-1003">Cell membrane</keyword>
<accession>A0A2K2U4Z0</accession>
<keyword evidence="4 6" id="KW-1133">Transmembrane helix</keyword>
<proteinExistence type="predicted"/>
<dbReference type="RefSeq" id="WP_087197343.1">
    <property type="nucleotide sequence ID" value="NZ_PPEL01000033.1"/>
</dbReference>
<dbReference type="PANTHER" id="PTHR30294">
    <property type="entry name" value="MEMBRANE COMPONENT OF ABC TRANSPORTER YHHJ-RELATED"/>
    <property type="match status" value="1"/>
</dbReference>
<feature type="transmembrane region" description="Helical" evidence="6">
    <location>
        <begin position="198"/>
        <end position="218"/>
    </location>
</feature>
<dbReference type="EMBL" id="PPEL01000033">
    <property type="protein sequence ID" value="PNV65387.1"/>
    <property type="molecule type" value="Genomic_DNA"/>
</dbReference>
<dbReference type="Proteomes" id="UP000236488">
    <property type="component" value="Unassembled WGS sequence"/>
</dbReference>
<comment type="subcellular location">
    <subcellularLocation>
        <location evidence="1">Cell membrane</location>
        <topology evidence="1">Multi-pass membrane protein</topology>
    </subcellularLocation>
</comment>
<dbReference type="GO" id="GO:0005886">
    <property type="term" value="C:plasma membrane"/>
    <property type="evidence" value="ECO:0007669"/>
    <property type="project" value="UniProtKB-SubCell"/>
</dbReference>
<reference evidence="8" key="2">
    <citation type="journal article" date="2021" name="PeerJ">
        <title>Extensive microbial diversity within the chicken gut microbiome revealed by metagenomics and culture.</title>
        <authorList>
            <person name="Gilroy R."/>
            <person name="Ravi A."/>
            <person name="Getino M."/>
            <person name="Pursley I."/>
            <person name="Horton D.L."/>
            <person name="Alikhan N.F."/>
            <person name="Baker D."/>
            <person name="Gharbi K."/>
            <person name="Hall N."/>
            <person name="Watson M."/>
            <person name="Adriaenssens E.M."/>
            <person name="Foster-Nyarko E."/>
            <person name="Jarju S."/>
            <person name="Secka A."/>
            <person name="Antonio M."/>
            <person name="Oren A."/>
            <person name="Chaudhuri R.R."/>
            <person name="La Ragione R."/>
            <person name="Hildebrand F."/>
            <person name="Pallen M.J."/>
        </authorList>
    </citation>
    <scope>NUCLEOTIDE SEQUENCE</scope>
    <source>
        <strain evidence="8">USAMLcec12-2067</strain>
    </source>
</reference>
<dbReference type="Proteomes" id="UP000789325">
    <property type="component" value="Unassembled WGS sequence"/>
</dbReference>
<evidence type="ECO:0000256" key="6">
    <source>
        <dbReference type="SAM" id="Phobius"/>
    </source>
</evidence>
<feature type="transmembrane region" description="Helical" evidence="6">
    <location>
        <begin position="309"/>
        <end position="328"/>
    </location>
</feature>
<evidence type="ECO:0000256" key="5">
    <source>
        <dbReference type="ARBA" id="ARBA00023136"/>
    </source>
</evidence>
<dbReference type="AlphaFoldDB" id="A0A2K2U4Z0"/>
<keyword evidence="10" id="KW-1185">Reference proteome</keyword>
<evidence type="ECO:0000256" key="1">
    <source>
        <dbReference type="ARBA" id="ARBA00004651"/>
    </source>
</evidence>